<dbReference type="Proteomes" id="UP001633002">
    <property type="component" value="Unassembled WGS sequence"/>
</dbReference>
<organism evidence="1 2">
    <name type="scientific">Riccia sorocarpa</name>
    <dbReference type="NCBI Taxonomy" id="122646"/>
    <lineage>
        <taxon>Eukaryota</taxon>
        <taxon>Viridiplantae</taxon>
        <taxon>Streptophyta</taxon>
        <taxon>Embryophyta</taxon>
        <taxon>Marchantiophyta</taxon>
        <taxon>Marchantiopsida</taxon>
        <taxon>Marchantiidae</taxon>
        <taxon>Marchantiales</taxon>
        <taxon>Ricciaceae</taxon>
        <taxon>Riccia</taxon>
    </lineage>
</organism>
<evidence type="ECO:0000313" key="2">
    <source>
        <dbReference type="Proteomes" id="UP001633002"/>
    </source>
</evidence>
<dbReference type="AlphaFoldDB" id="A0ABD3GTH2"/>
<evidence type="ECO:0000313" key="1">
    <source>
        <dbReference type="EMBL" id="KAL3682453.1"/>
    </source>
</evidence>
<sequence>MGQVQPLLLKVIGILNHGHEPSVVAHVSVGGLWPSDLNLTITSIAKQLRDYETYYAGDMSGDLAFATEALHPLFAALLHEEVFNKTVLGKRRQTRDDYFQITEEERSRFMQDKISGQSAPVAFRFYMRDNLPVYQVQENYGDRWVPPHGRSMWKRSNLDSDTNFEVVLPPRQNPPAVPIQRLHSKQGEVLGFIKNYIKYKEEMLKTTDPSSSHHMDDTCLDQVDYWKKVSEILGKDLTVAGGNTLVEGFWPITDHGSGHKATTGSTPSNDALALVLHAEMAVEIEEREEIFVGQAAARKLANFVPLIDVVVGLMLILRPSDEFVCQDCLWVVKALGPVCTDAGDRNINKIPIQWWRPKHASSKASDEDRYAQCIQRDVVLEIDPGYTGRHWIDADSCVYAWKSRAKKDKVHLPKNVQDIALSVLESIHAEASRTLVTTSHEESNVN</sequence>
<reference evidence="1 2" key="1">
    <citation type="submission" date="2024-09" db="EMBL/GenBank/DDBJ databases">
        <title>Chromosome-scale assembly of Riccia sorocarpa.</title>
        <authorList>
            <person name="Paukszto L."/>
        </authorList>
    </citation>
    <scope>NUCLEOTIDE SEQUENCE [LARGE SCALE GENOMIC DNA]</scope>
    <source>
        <strain evidence="1">LP-2024</strain>
        <tissue evidence="1">Aerial parts of the thallus</tissue>
    </source>
</reference>
<gene>
    <name evidence="1" type="ORF">R1sor_000475</name>
</gene>
<protein>
    <submittedName>
        <fullName evidence="1">Uncharacterized protein</fullName>
    </submittedName>
</protein>
<keyword evidence="2" id="KW-1185">Reference proteome</keyword>
<comment type="caution">
    <text evidence="1">The sequence shown here is derived from an EMBL/GenBank/DDBJ whole genome shotgun (WGS) entry which is preliminary data.</text>
</comment>
<accession>A0ABD3GTH2</accession>
<dbReference type="EMBL" id="JBJQOH010000006">
    <property type="protein sequence ID" value="KAL3682453.1"/>
    <property type="molecule type" value="Genomic_DNA"/>
</dbReference>
<name>A0ABD3GTH2_9MARC</name>
<proteinExistence type="predicted"/>